<keyword evidence="2" id="KW-1185">Reference proteome</keyword>
<name>A0ABT8DKW3_9FLAO</name>
<proteinExistence type="predicted"/>
<evidence type="ECO:0000313" key="2">
    <source>
        <dbReference type="Proteomes" id="UP001244787"/>
    </source>
</evidence>
<feature type="non-terminal residue" evidence="1">
    <location>
        <position position="1"/>
    </location>
</feature>
<reference evidence="1 2" key="1">
    <citation type="submission" date="2023-06" db="EMBL/GenBank/DDBJ databases">
        <authorList>
            <person name="Ye Y.-Q."/>
            <person name="Du Z.-J."/>
        </authorList>
    </citation>
    <scope>NUCLEOTIDE SEQUENCE [LARGE SCALE GENOMIC DNA]</scope>
    <source>
        <strain evidence="1 2">SDUM287046</strain>
    </source>
</reference>
<dbReference type="EMBL" id="JAUGQQ010000031">
    <property type="protein sequence ID" value="MDN3725547.1"/>
    <property type="molecule type" value="Genomic_DNA"/>
</dbReference>
<dbReference type="Proteomes" id="UP001244787">
    <property type="component" value="Unassembled WGS sequence"/>
</dbReference>
<comment type="caution">
    <text evidence="1">The sequence shown here is derived from an EMBL/GenBank/DDBJ whole genome shotgun (WGS) entry which is preliminary data.</text>
</comment>
<accession>A0ABT8DKW3</accession>
<dbReference type="RefSeq" id="WP_290255634.1">
    <property type="nucleotide sequence ID" value="NZ_JAUGQQ010000031.1"/>
</dbReference>
<protein>
    <submittedName>
        <fullName evidence="1">Uncharacterized protein</fullName>
    </submittedName>
</protein>
<sequence length="188" mass="22573">VTPHLKKTLEIEINNYEKPIKELIGKSISDVNYYEIDYGEPFWDESEYHSLDFGIELITDDREKYYFVWGSEYTQYDVKFKKGEILDVFSPENNAKKYNAKENQNWTELIGEKICGIESFWSYWSLINEKERNYYPQDVRIEFENGKEIWISAFEIRDETNFGMQDHITIFFDKQTAEKYNIGKKNVV</sequence>
<organism evidence="1 2">
    <name type="scientific">Aequorivita aurantiaca</name>
    <dbReference type="NCBI Taxonomy" id="3053356"/>
    <lineage>
        <taxon>Bacteria</taxon>
        <taxon>Pseudomonadati</taxon>
        <taxon>Bacteroidota</taxon>
        <taxon>Flavobacteriia</taxon>
        <taxon>Flavobacteriales</taxon>
        <taxon>Flavobacteriaceae</taxon>
        <taxon>Aequorivita</taxon>
    </lineage>
</organism>
<evidence type="ECO:0000313" key="1">
    <source>
        <dbReference type="EMBL" id="MDN3725547.1"/>
    </source>
</evidence>
<gene>
    <name evidence="1" type="ORF">QRD02_14270</name>
</gene>